<dbReference type="InterPro" id="IPR043429">
    <property type="entry name" value="ArtM/GltK/GlnP/TcyL/YhdX-like"/>
</dbReference>
<protein>
    <submittedName>
        <fullName evidence="11">ABC transporter permease</fullName>
    </submittedName>
</protein>
<dbReference type="GO" id="GO:0022857">
    <property type="term" value="F:transmembrane transporter activity"/>
    <property type="evidence" value="ECO:0007669"/>
    <property type="project" value="InterPro"/>
</dbReference>
<dbReference type="OrthoDB" id="9805999at2"/>
<accession>A0A0K9GNT1</accession>
<dbReference type="PANTHER" id="PTHR30614">
    <property type="entry name" value="MEMBRANE COMPONENT OF AMINO ACID ABC TRANSPORTER"/>
    <property type="match status" value="1"/>
</dbReference>
<dbReference type="FunFam" id="1.10.3720.10:FF:000033">
    <property type="entry name" value="Polar amino acid ABC transporter permease"/>
    <property type="match status" value="1"/>
</dbReference>
<feature type="transmembrane region" description="Helical" evidence="9">
    <location>
        <begin position="20"/>
        <end position="45"/>
    </location>
</feature>
<comment type="similarity">
    <text evidence="2">Belongs to the binding-protein-dependent transport system permease family. HisMQ subfamily.</text>
</comment>
<keyword evidence="4" id="KW-1003">Cell membrane</keyword>
<dbReference type="PATRIC" id="fig|1679170.3.peg.214"/>
<gene>
    <name evidence="11" type="ORF">AC625_01135</name>
</gene>
<comment type="caution">
    <text evidence="11">The sequence shown here is derived from an EMBL/GenBank/DDBJ whole genome shotgun (WGS) entry which is preliminary data.</text>
</comment>
<feature type="transmembrane region" description="Helical" evidence="9">
    <location>
        <begin position="190"/>
        <end position="210"/>
    </location>
</feature>
<keyword evidence="7 9" id="KW-1133">Transmembrane helix</keyword>
<organism evidence="11 12">
    <name type="scientific">Peribacillus loiseleuriae</name>
    <dbReference type="NCBI Taxonomy" id="1679170"/>
    <lineage>
        <taxon>Bacteria</taxon>
        <taxon>Bacillati</taxon>
        <taxon>Bacillota</taxon>
        <taxon>Bacilli</taxon>
        <taxon>Bacillales</taxon>
        <taxon>Bacillaceae</taxon>
        <taxon>Peribacillus</taxon>
    </lineage>
</organism>
<feature type="domain" description="ABC transmembrane type-1" evidence="10">
    <location>
        <begin position="19"/>
        <end position="209"/>
    </location>
</feature>
<evidence type="ECO:0000256" key="4">
    <source>
        <dbReference type="ARBA" id="ARBA00022475"/>
    </source>
</evidence>
<comment type="subcellular location">
    <subcellularLocation>
        <location evidence="1 9">Cell membrane</location>
        <topology evidence="1 9">Multi-pass membrane protein</topology>
    </subcellularLocation>
</comment>
<dbReference type="SUPFAM" id="SSF161098">
    <property type="entry name" value="MetI-like"/>
    <property type="match status" value="1"/>
</dbReference>
<dbReference type="PROSITE" id="PS50928">
    <property type="entry name" value="ABC_TM1"/>
    <property type="match status" value="1"/>
</dbReference>
<name>A0A0K9GNT1_9BACI</name>
<dbReference type="CDD" id="cd06261">
    <property type="entry name" value="TM_PBP2"/>
    <property type="match status" value="1"/>
</dbReference>
<feature type="transmembrane region" description="Helical" evidence="9">
    <location>
        <begin position="57"/>
        <end position="78"/>
    </location>
</feature>
<keyword evidence="6" id="KW-0029">Amino-acid transport</keyword>
<dbReference type="RefSeq" id="WP_049679628.1">
    <property type="nucleotide sequence ID" value="NZ_LFZW01000001.1"/>
</dbReference>
<keyword evidence="8 9" id="KW-0472">Membrane</keyword>
<feature type="transmembrane region" description="Helical" evidence="9">
    <location>
        <begin position="90"/>
        <end position="109"/>
    </location>
</feature>
<sequence>MNEFLSFALTYLPYLLQGALVTVEIAVIGVIFGSILGLLVGLGRVSKNPLLSQLSKFFIWVIRGTPLLLQLFVIHFAIPSVFSSLTMPPFVSACIALSINAAAYIAEIARGAIQSIDKGQMEAARSLGLSSSQSMRRVIIPQAFRRMLPPLGNEFIALIKESSLVSTIALYDLLRTGQQIISSTYRYMEIFFLVGLIYLLLTTVMSFIIGKIEKKVGAYE</sequence>
<evidence type="ECO:0000313" key="11">
    <source>
        <dbReference type="EMBL" id="KMY48308.1"/>
    </source>
</evidence>
<dbReference type="Proteomes" id="UP000037146">
    <property type="component" value="Unassembled WGS sequence"/>
</dbReference>
<evidence type="ECO:0000256" key="5">
    <source>
        <dbReference type="ARBA" id="ARBA00022692"/>
    </source>
</evidence>
<keyword evidence="12" id="KW-1185">Reference proteome</keyword>
<dbReference type="EMBL" id="LFZW01000001">
    <property type="protein sequence ID" value="KMY48308.1"/>
    <property type="molecule type" value="Genomic_DNA"/>
</dbReference>
<keyword evidence="3 9" id="KW-0813">Transport</keyword>
<evidence type="ECO:0000256" key="8">
    <source>
        <dbReference type="ARBA" id="ARBA00023136"/>
    </source>
</evidence>
<dbReference type="Gene3D" id="1.10.3720.10">
    <property type="entry name" value="MetI-like"/>
    <property type="match status" value="1"/>
</dbReference>
<dbReference type="InterPro" id="IPR010065">
    <property type="entry name" value="AA_ABC_transptr_permease_3TM"/>
</dbReference>
<dbReference type="GO" id="GO:0006865">
    <property type="term" value="P:amino acid transport"/>
    <property type="evidence" value="ECO:0007669"/>
    <property type="project" value="UniProtKB-KW"/>
</dbReference>
<proteinExistence type="inferred from homology"/>
<dbReference type="PANTHER" id="PTHR30614:SF20">
    <property type="entry name" value="GLUTAMINE TRANSPORT SYSTEM PERMEASE PROTEIN GLNP"/>
    <property type="match status" value="1"/>
</dbReference>
<dbReference type="NCBIfam" id="TIGR01726">
    <property type="entry name" value="HEQRo_perm_3TM"/>
    <property type="match status" value="1"/>
</dbReference>
<dbReference type="GO" id="GO:0043190">
    <property type="term" value="C:ATP-binding cassette (ABC) transporter complex"/>
    <property type="evidence" value="ECO:0007669"/>
    <property type="project" value="InterPro"/>
</dbReference>
<evidence type="ECO:0000313" key="12">
    <source>
        <dbReference type="Proteomes" id="UP000037146"/>
    </source>
</evidence>
<evidence type="ECO:0000259" key="10">
    <source>
        <dbReference type="PROSITE" id="PS50928"/>
    </source>
</evidence>
<evidence type="ECO:0000256" key="6">
    <source>
        <dbReference type="ARBA" id="ARBA00022970"/>
    </source>
</evidence>
<keyword evidence="5 9" id="KW-0812">Transmembrane</keyword>
<evidence type="ECO:0000256" key="1">
    <source>
        <dbReference type="ARBA" id="ARBA00004651"/>
    </source>
</evidence>
<evidence type="ECO:0000256" key="2">
    <source>
        <dbReference type="ARBA" id="ARBA00010072"/>
    </source>
</evidence>
<dbReference type="InterPro" id="IPR035906">
    <property type="entry name" value="MetI-like_sf"/>
</dbReference>
<dbReference type="AlphaFoldDB" id="A0A0K9GNT1"/>
<evidence type="ECO:0000256" key="9">
    <source>
        <dbReference type="RuleBase" id="RU363032"/>
    </source>
</evidence>
<reference evidence="12" key="1">
    <citation type="submission" date="2015-07" db="EMBL/GenBank/DDBJ databases">
        <title>Genome sequencing project for genomic taxonomy and phylogenomics of Bacillus-like bacteria.</title>
        <authorList>
            <person name="Liu B."/>
            <person name="Wang J."/>
            <person name="Zhu Y."/>
            <person name="Liu G."/>
            <person name="Chen Q."/>
            <person name="Chen Z."/>
            <person name="Lan J."/>
            <person name="Che J."/>
            <person name="Ge C."/>
            <person name="Shi H."/>
            <person name="Pan Z."/>
            <person name="Liu X."/>
        </authorList>
    </citation>
    <scope>NUCLEOTIDE SEQUENCE [LARGE SCALE GENOMIC DNA]</scope>
    <source>
        <strain evidence="12">FJAT-27997</strain>
    </source>
</reference>
<evidence type="ECO:0000256" key="3">
    <source>
        <dbReference type="ARBA" id="ARBA00022448"/>
    </source>
</evidence>
<evidence type="ECO:0000256" key="7">
    <source>
        <dbReference type="ARBA" id="ARBA00022989"/>
    </source>
</evidence>
<dbReference type="STRING" id="1679170.AC625_01135"/>
<dbReference type="Pfam" id="PF00528">
    <property type="entry name" value="BPD_transp_1"/>
    <property type="match status" value="1"/>
</dbReference>
<dbReference type="InterPro" id="IPR000515">
    <property type="entry name" value="MetI-like"/>
</dbReference>